<feature type="chain" id="PRO_5027122505" evidence="1">
    <location>
        <begin position="28"/>
        <end position="108"/>
    </location>
</feature>
<evidence type="ECO:0000313" key="2">
    <source>
        <dbReference type="EMBL" id="VYT98938.1"/>
    </source>
</evidence>
<protein>
    <submittedName>
        <fullName evidence="2">Uncharacterized protein</fullName>
    </submittedName>
</protein>
<accession>A0A6N3B8U9</accession>
<organism evidence="2">
    <name type="scientific">Eubacterium limosum</name>
    <dbReference type="NCBI Taxonomy" id="1736"/>
    <lineage>
        <taxon>Bacteria</taxon>
        <taxon>Bacillati</taxon>
        <taxon>Bacillota</taxon>
        <taxon>Clostridia</taxon>
        <taxon>Eubacteriales</taxon>
        <taxon>Eubacteriaceae</taxon>
        <taxon>Eubacterium</taxon>
    </lineage>
</organism>
<evidence type="ECO:0000256" key="1">
    <source>
        <dbReference type="SAM" id="SignalP"/>
    </source>
</evidence>
<dbReference type="AlphaFoldDB" id="A0A6N3B8U9"/>
<gene>
    <name evidence="2" type="ORF">ELLFYP34_02415</name>
</gene>
<name>A0A6N3B8U9_EUBLI</name>
<feature type="signal peptide" evidence="1">
    <location>
        <begin position="1"/>
        <end position="27"/>
    </location>
</feature>
<dbReference type="EMBL" id="CACRTR010000005">
    <property type="protein sequence ID" value="VYT98938.1"/>
    <property type="molecule type" value="Genomic_DNA"/>
</dbReference>
<proteinExistence type="predicted"/>
<reference evidence="2" key="1">
    <citation type="submission" date="2019-11" db="EMBL/GenBank/DDBJ databases">
        <authorList>
            <person name="Feng L."/>
        </authorList>
    </citation>
    <scope>NUCLEOTIDE SEQUENCE</scope>
    <source>
        <strain evidence="2">ElimosumLFYP34</strain>
    </source>
</reference>
<sequence length="108" mass="11960">MKLSKKLSVSLVAILLIMTTLMMPAFANEKVTNEETTIQTGEIQPRIAVTVYHEEWVNYSVGEYIPTDIYRQGWYGGAYVSGWLKLIRTVTTGNNIAVLYGGNLVGSA</sequence>
<keyword evidence="1" id="KW-0732">Signal</keyword>